<gene>
    <name evidence="1" type="ORF">ES288_A09G057500v1</name>
</gene>
<sequence length="62" mass="6928">MTPVLRGNMYVFKLVRRICGGSGRLCRERCAPVYESPLQGGLPNSAIWHDPVEVREIITPST</sequence>
<dbReference type="EMBL" id="CM017696">
    <property type="protein sequence ID" value="TYH01431.1"/>
    <property type="molecule type" value="Genomic_DNA"/>
</dbReference>
<evidence type="ECO:0000313" key="2">
    <source>
        <dbReference type="Proteomes" id="UP000323506"/>
    </source>
</evidence>
<evidence type="ECO:0000313" key="1">
    <source>
        <dbReference type="EMBL" id="TYH01431.1"/>
    </source>
</evidence>
<organism evidence="1 2">
    <name type="scientific">Gossypium darwinii</name>
    <name type="common">Darwin's cotton</name>
    <name type="synonym">Gossypium barbadense var. darwinii</name>
    <dbReference type="NCBI Taxonomy" id="34276"/>
    <lineage>
        <taxon>Eukaryota</taxon>
        <taxon>Viridiplantae</taxon>
        <taxon>Streptophyta</taxon>
        <taxon>Embryophyta</taxon>
        <taxon>Tracheophyta</taxon>
        <taxon>Spermatophyta</taxon>
        <taxon>Magnoliopsida</taxon>
        <taxon>eudicotyledons</taxon>
        <taxon>Gunneridae</taxon>
        <taxon>Pentapetalae</taxon>
        <taxon>rosids</taxon>
        <taxon>malvids</taxon>
        <taxon>Malvales</taxon>
        <taxon>Malvaceae</taxon>
        <taxon>Malvoideae</taxon>
        <taxon>Gossypium</taxon>
    </lineage>
</organism>
<name>A0A5D2F6K9_GOSDA</name>
<dbReference type="AlphaFoldDB" id="A0A5D2F6K9"/>
<dbReference type="Proteomes" id="UP000323506">
    <property type="component" value="Chromosome A09"/>
</dbReference>
<keyword evidence="2" id="KW-1185">Reference proteome</keyword>
<reference evidence="1 2" key="1">
    <citation type="submission" date="2019-06" db="EMBL/GenBank/DDBJ databases">
        <title>WGS assembly of Gossypium darwinii.</title>
        <authorList>
            <person name="Chen Z.J."/>
            <person name="Sreedasyam A."/>
            <person name="Ando A."/>
            <person name="Song Q."/>
            <person name="De L."/>
            <person name="Hulse-Kemp A."/>
            <person name="Ding M."/>
            <person name="Ye W."/>
            <person name="Kirkbride R."/>
            <person name="Jenkins J."/>
            <person name="Plott C."/>
            <person name="Lovell J."/>
            <person name="Lin Y.-M."/>
            <person name="Vaughn R."/>
            <person name="Liu B."/>
            <person name="Li W."/>
            <person name="Simpson S."/>
            <person name="Scheffler B."/>
            <person name="Saski C."/>
            <person name="Grover C."/>
            <person name="Hu G."/>
            <person name="Conover J."/>
            <person name="Carlson J."/>
            <person name="Shu S."/>
            <person name="Boston L."/>
            <person name="Williams M."/>
            <person name="Peterson D."/>
            <person name="Mcgee K."/>
            <person name="Jones D."/>
            <person name="Wendel J."/>
            <person name="Stelly D."/>
            <person name="Grimwood J."/>
            <person name="Schmutz J."/>
        </authorList>
    </citation>
    <scope>NUCLEOTIDE SEQUENCE [LARGE SCALE GENOMIC DNA]</scope>
    <source>
        <strain evidence="1">1808015.09</strain>
    </source>
</reference>
<accession>A0A5D2F6K9</accession>
<proteinExistence type="predicted"/>
<protein>
    <submittedName>
        <fullName evidence="1">Uncharacterized protein</fullName>
    </submittedName>
</protein>